<gene>
    <name evidence="8" type="ORF">Sango_0309100</name>
</gene>
<evidence type="ECO:0000313" key="8">
    <source>
        <dbReference type="EMBL" id="KAK4407281.1"/>
    </source>
</evidence>
<dbReference type="GO" id="GO:0005737">
    <property type="term" value="C:cytoplasm"/>
    <property type="evidence" value="ECO:0007669"/>
    <property type="project" value="TreeGrafter"/>
</dbReference>
<dbReference type="Gene3D" id="3.40.640.10">
    <property type="entry name" value="Type I PLP-dependent aspartate aminotransferase-like (Major domain)"/>
    <property type="match status" value="1"/>
</dbReference>
<evidence type="ECO:0000256" key="6">
    <source>
        <dbReference type="PIRSR" id="PIRSR602129-50"/>
    </source>
</evidence>
<comment type="caution">
    <text evidence="8">The sequence shown here is derived from an EMBL/GenBank/DDBJ whole genome shotgun (WGS) entry which is preliminary data.</text>
</comment>
<evidence type="ECO:0000313" key="9">
    <source>
        <dbReference type="Proteomes" id="UP001289374"/>
    </source>
</evidence>
<reference evidence="8" key="2">
    <citation type="journal article" date="2024" name="Plant">
        <title>Genomic evolution and insights into agronomic trait innovations of Sesamum species.</title>
        <authorList>
            <person name="Miao H."/>
            <person name="Wang L."/>
            <person name="Qu L."/>
            <person name="Liu H."/>
            <person name="Sun Y."/>
            <person name="Le M."/>
            <person name="Wang Q."/>
            <person name="Wei S."/>
            <person name="Zheng Y."/>
            <person name="Lin W."/>
            <person name="Duan Y."/>
            <person name="Cao H."/>
            <person name="Xiong S."/>
            <person name="Wang X."/>
            <person name="Wei L."/>
            <person name="Li C."/>
            <person name="Ma Q."/>
            <person name="Ju M."/>
            <person name="Zhao R."/>
            <person name="Li G."/>
            <person name="Mu C."/>
            <person name="Tian Q."/>
            <person name="Mei H."/>
            <person name="Zhang T."/>
            <person name="Gao T."/>
            <person name="Zhang H."/>
        </authorList>
    </citation>
    <scope>NUCLEOTIDE SEQUENCE</scope>
    <source>
        <strain evidence="8">K16</strain>
    </source>
</reference>
<dbReference type="GO" id="GO:0006520">
    <property type="term" value="P:amino acid metabolic process"/>
    <property type="evidence" value="ECO:0007669"/>
    <property type="project" value="InterPro"/>
</dbReference>
<dbReference type="PANTHER" id="PTHR11999">
    <property type="entry name" value="GROUP II PYRIDOXAL-5-PHOSPHATE DECARBOXYLASE"/>
    <property type="match status" value="1"/>
</dbReference>
<dbReference type="Gene3D" id="3.90.1150.10">
    <property type="entry name" value="Aspartate Aminotransferase, domain 1"/>
    <property type="match status" value="1"/>
</dbReference>
<dbReference type="AlphaFoldDB" id="A0AAE1X938"/>
<name>A0AAE1X938_9LAMI</name>
<dbReference type="PRINTS" id="PR00800">
    <property type="entry name" value="YHDCRBOXLASE"/>
</dbReference>
<dbReference type="InterPro" id="IPR021115">
    <property type="entry name" value="Pyridoxal-P_BS"/>
</dbReference>
<evidence type="ECO:0000256" key="4">
    <source>
        <dbReference type="ARBA" id="ARBA00022898"/>
    </source>
</evidence>
<sequence length="501" mass="55407">MGFYDSVYKMGLLLCDRDGGLKPMDAEQLRECAHEMVDFIADYYKNIESFPVLSQVQPGYLRELLPDSAPACPESLQDVLDDVQNKILPGVTHWQSPEYFAYFPSNSSVAGFLGEMLSAGINMVGFSWITSPAATELEMIVLDWLAKALNLPDEFLSQGKGGGVIQGTASEAVLVVLLAARDKVLRRVGKDAIGKLVAYSSDQTHSALLKACKIAGIHSENCRVLKTDASSEYALSPESLSEAISQDIASGLIPFFLCATVRKLGKCWYYIINSCGSSASTGKISNSNGLWLHVDAAYAGSACICPEFRHYIDGVEEANSFNMNAHKWFLTNFDCSALWVKDRSALIQSLSTNPEFLQNKVSFSRQHGCGFQRLASPLRTQVQAYIRNHIELARKFEEFVKLDPRFEVAARRNFSLVCFRLLPTDQNNLESANRLNHELLDAVNSTGKLFISHTVLSNKYVLRFAVGAPLTEERHVVAAWTTLQEKASELLRNSQDSSAVV</sequence>
<dbReference type="InterPro" id="IPR015422">
    <property type="entry name" value="PyrdxlP-dep_Trfase_small"/>
</dbReference>
<evidence type="ECO:0000256" key="5">
    <source>
        <dbReference type="ARBA" id="ARBA00023239"/>
    </source>
</evidence>
<dbReference type="Gene3D" id="1.20.1340.10">
    <property type="entry name" value="dopa decarboxylase, N-terminal domain"/>
    <property type="match status" value="1"/>
</dbReference>
<comment type="similarity">
    <text evidence="2 7">Belongs to the group II decarboxylase family.</text>
</comment>
<keyword evidence="4 6" id="KW-0663">Pyridoxal phosphate</keyword>
<dbReference type="GO" id="GO:0030170">
    <property type="term" value="F:pyridoxal phosphate binding"/>
    <property type="evidence" value="ECO:0007669"/>
    <property type="project" value="InterPro"/>
</dbReference>
<dbReference type="Proteomes" id="UP001289374">
    <property type="component" value="Unassembled WGS sequence"/>
</dbReference>
<evidence type="ECO:0000256" key="1">
    <source>
        <dbReference type="ARBA" id="ARBA00001933"/>
    </source>
</evidence>
<dbReference type="PROSITE" id="PS00392">
    <property type="entry name" value="DDC_GAD_HDC_YDC"/>
    <property type="match status" value="1"/>
</dbReference>
<dbReference type="PANTHER" id="PTHR11999:SF70">
    <property type="entry name" value="MIP05841P"/>
    <property type="match status" value="1"/>
</dbReference>
<keyword evidence="9" id="KW-1185">Reference proteome</keyword>
<evidence type="ECO:0000256" key="7">
    <source>
        <dbReference type="RuleBase" id="RU000382"/>
    </source>
</evidence>
<dbReference type="SUPFAM" id="SSF53383">
    <property type="entry name" value="PLP-dependent transferases"/>
    <property type="match status" value="1"/>
</dbReference>
<organism evidence="8 9">
    <name type="scientific">Sesamum angolense</name>
    <dbReference type="NCBI Taxonomy" id="2727404"/>
    <lineage>
        <taxon>Eukaryota</taxon>
        <taxon>Viridiplantae</taxon>
        <taxon>Streptophyta</taxon>
        <taxon>Embryophyta</taxon>
        <taxon>Tracheophyta</taxon>
        <taxon>Spermatophyta</taxon>
        <taxon>Magnoliopsida</taxon>
        <taxon>eudicotyledons</taxon>
        <taxon>Gunneridae</taxon>
        <taxon>Pentapetalae</taxon>
        <taxon>asterids</taxon>
        <taxon>lamiids</taxon>
        <taxon>Lamiales</taxon>
        <taxon>Pedaliaceae</taxon>
        <taxon>Sesamum</taxon>
    </lineage>
</organism>
<dbReference type="Pfam" id="PF00282">
    <property type="entry name" value="Pyridoxal_deC"/>
    <property type="match status" value="1"/>
</dbReference>
<proteinExistence type="inferred from homology"/>
<dbReference type="EMBL" id="JACGWL010000002">
    <property type="protein sequence ID" value="KAK4407281.1"/>
    <property type="molecule type" value="Genomic_DNA"/>
</dbReference>
<comment type="cofactor">
    <cofactor evidence="1 6 7">
        <name>pyridoxal 5'-phosphate</name>
        <dbReference type="ChEBI" id="CHEBI:597326"/>
    </cofactor>
</comment>
<dbReference type="InterPro" id="IPR015421">
    <property type="entry name" value="PyrdxlP-dep_Trfase_major"/>
</dbReference>
<keyword evidence="3" id="KW-0210">Decarboxylase</keyword>
<dbReference type="GO" id="GO:0016831">
    <property type="term" value="F:carboxy-lyase activity"/>
    <property type="evidence" value="ECO:0007669"/>
    <property type="project" value="UniProtKB-KW"/>
</dbReference>
<evidence type="ECO:0000256" key="3">
    <source>
        <dbReference type="ARBA" id="ARBA00022793"/>
    </source>
</evidence>
<reference evidence="8" key="1">
    <citation type="submission" date="2020-06" db="EMBL/GenBank/DDBJ databases">
        <authorList>
            <person name="Li T."/>
            <person name="Hu X."/>
            <person name="Zhang T."/>
            <person name="Song X."/>
            <person name="Zhang H."/>
            <person name="Dai N."/>
            <person name="Sheng W."/>
            <person name="Hou X."/>
            <person name="Wei L."/>
        </authorList>
    </citation>
    <scope>NUCLEOTIDE SEQUENCE</scope>
    <source>
        <strain evidence="8">K16</strain>
        <tissue evidence="8">Leaf</tissue>
    </source>
</reference>
<accession>A0AAE1X938</accession>
<protein>
    <submittedName>
        <fullName evidence="8">Tyrosine decarboxylase 1</fullName>
    </submittedName>
</protein>
<dbReference type="InterPro" id="IPR002129">
    <property type="entry name" value="PyrdxlP-dep_de-COase"/>
</dbReference>
<dbReference type="InterPro" id="IPR010977">
    <property type="entry name" value="Aromatic_deC"/>
</dbReference>
<dbReference type="InterPro" id="IPR015424">
    <property type="entry name" value="PyrdxlP-dep_Trfase"/>
</dbReference>
<feature type="modified residue" description="N6-(pyridoxal phosphate)lysine" evidence="6">
    <location>
        <position position="327"/>
    </location>
</feature>
<keyword evidence="5 7" id="KW-0456">Lyase</keyword>
<evidence type="ECO:0000256" key="2">
    <source>
        <dbReference type="ARBA" id="ARBA00009533"/>
    </source>
</evidence>
<dbReference type="FunFam" id="1.20.1340.10:FF:000001">
    <property type="entry name" value="Histidine decarboxylase"/>
    <property type="match status" value="1"/>
</dbReference>
<dbReference type="GO" id="GO:0019752">
    <property type="term" value="P:carboxylic acid metabolic process"/>
    <property type="evidence" value="ECO:0007669"/>
    <property type="project" value="InterPro"/>
</dbReference>